<feature type="domain" description="NET" evidence="4">
    <location>
        <begin position="165"/>
        <end position="247"/>
    </location>
</feature>
<protein>
    <recommendedName>
        <fullName evidence="4">NET domain-containing protein</fullName>
    </recommendedName>
</protein>
<dbReference type="OrthoDB" id="21449at2759"/>
<feature type="region of interest" description="Disordered" evidence="3">
    <location>
        <begin position="1"/>
        <end position="21"/>
    </location>
</feature>
<keyword evidence="1" id="KW-0805">Transcription regulation</keyword>
<sequence length="247" mass="28274">MTKRTSEDMPPSLERSRNGPDFFGYYRAQVEDLLSQEEKVPHHKHEATHKSSSEVIGAELSDLKNEKLNALLRQCVLDSVPEADEMQSRVESLHLMSQLSNKKPSIPPTDEEPVIPADPTFKEVEDDLKLLMKSDPSLVKEIVSKHSSDLRSQINEMQQQLEKVLDNVVTTCRPMRRGEKRELQKSIKELPGPNLERVAEIIKNHYVALGREMPDDVIVNMEEEDDILLWRLHYCVATIKSARRLAS</sequence>
<evidence type="ECO:0000256" key="1">
    <source>
        <dbReference type="ARBA" id="ARBA00023015"/>
    </source>
</evidence>
<dbReference type="STRING" id="81985.R0H1G0"/>
<dbReference type="InterPro" id="IPR027353">
    <property type="entry name" value="NET_dom"/>
</dbReference>
<dbReference type="EMBL" id="KB870811">
    <property type="protein sequence ID" value="EOA17323.1"/>
    <property type="molecule type" value="Genomic_DNA"/>
</dbReference>
<keyword evidence="2" id="KW-0804">Transcription</keyword>
<organism evidence="5 6">
    <name type="scientific">Capsella rubella</name>
    <dbReference type="NCBI Taxonomy" id="81985"/>
    <lineage>
        <taxon>Eukaryota</taxon>
        <taxon>Viridiplantae</taxon>
        <taxon>Streptophyta</taxon>
        <taxon>Embryophyta</taxon>
        <taxon>Tracheophyta</taxon>
        <taxon>Spermatophyta</taxon>
        <taxon>Magnoliopsida</taxon>
        <taxon>eudicotyledons</taxon>
        <taxon>Gunneridae</taxon>
        <taxon>Pentapetalae</taxon>
        <taxon>rosids</taxon>
        <taxon>malvids</taxon>
        <taxon>Brassicales</taxon>
        <taxon>Brassicaceae</taxon>
        <taxon>Camelineae</taxon>
        <taxon>Capsella</taxon>
    </lineage>
</organism>
<evidence type="ECO:0000256" key="2">
    <source>
        <dbReference type="ARBA" id="ARBA00023163"/>
    </source>
</evidence>
<dbReference type="PROSITE" id="PS51525">
    <property type="entry name" value="NET"/>
    <property type="match status" value="1"/>
</dbReference>
<dbReference type="Gene3D" id="1.20.1270.220">
    <property type="match status" value="1"/>
</dbReference>
<dbReference type="InterPro" id="IPR038336">
    <property type="entry name" value="NET_sf"/>
</dbReference>
<dbReference type="KEGG" id="crb:17879407"/>
<evidence type="ECO:0000313" key="6">
    <source>
        <dbReference type="Proteomes" id="UP000029121"/>
    </source>
</evidence>
<accession>R0H1G0</accession>
<evidence type="ECO:0000259" key="4">
    <source>
        <dbReference type="PROSITE" id="PS51525"/>
    </source>
</evidence>
<name>R0H1G0_9BRAS</name>
<dbReference type="AlphaFoldDB" id="R0H1G0"/>
<dbReference type="eggNOG" id="ENOG502RUXN">
    <property type="taxonomic scope" value="Eukaryota"/>
</dbReference>
<reference evidence="6" key="1">
    <citation type="journal article" date="2013" name="Nat. Genet.">
        <title>The Capsella rubella genome and the genomic consequences of rapid mating system evolution.</title>
        <authorList>
            <person name="Slotte T."/>
            <person name="Hazzouri K.M."/>
            <person name="Agren J.A."/>
            <person name="Koenig D."/>
            <person name="Maumus F."/>
            <person name="Guo Y.L."/>
            <person name="Steige K."/>
            <person name="Platts A.E."/>
            <person name="Escobar J.S."/>
            <person name="Newman L.K."/>
            <person name="Wang W."/>
            <person name="Mandakova T."/>
            <person name="Vello E."/>
            <person name="Smith L.M."/>
            <person name="Henz S.R."/>
            <person name="Steffen J."/>
            <person name="Takuno S."/>
            <person name="Brandvain Y."/>
            <person name="Coop G."/>
            <person name="Andolfatto P."/>
            <person name="Hu T.T."/>
            <person name="Blanchette M."/>
            <person name="Clark R.M."/>
            <person name="Quesneville H."/>
            <person name="Nordborg M."/>
            <person name="Gaut B.S."/>
            <person name="Lysak M.A."/>
            <person name="Jenkins J."/>
            <person name="Grimwood J."/>
            <person name="Chapman J."/>
            <person name="Prochnik S."/>
            <person name="Shu S."/>
            <person name="Rokhsar D."/>
            <person name="Schmutz J."/>
            <person name="Weigel D."/>
            <person name="Wright S.I."/>
        </authorList>
    </citation>
    <scope>NUCLEOTIDE SEQUENCE [LARGE SCALE GENOMIC DNA]</scope>
    <source>
        <strain evidence="6">cv. Monte Gargano</strain>
    </source>
</reference>
<keyword evidence="6" id="KW-1185">Reference proteome</keyword>
<dbReference type="Proteomes" id="UP000029121">
    <property type="component" value="Unassembled WGS sequence"/>
</dbReference>
<evidence type="ECO:0000256" key="3">
    <source>
        <dbReference type="SAM" id="MobiDB-lite"/>
    </source>
</evidence>
<gene>
    <name evidence="5" type="ORF">CARUB_v10005596mg</name>
</gene>
<dbReference type="Pfam" id="PF17035">
    <property type="entry name" value="BET"/>
    <property type="match status" value="1"/>
</dbReference>
<proteinExistence type="predicted"/>
<evidence type="ECO:0000313" key="5">
    <source>
        <dbReference type="EMBL" id="EOA17323.1"/>
    </source>
</evidence>
<dbReference type="PANTHER" id="PTHR45926">
    <property type="entry name" value="OSJNBA0053K19.4 PROTEIN"/>
    <property type="match status" value="1"/>
</dbReference>